<feature type="active site" evidence="3">
    <location>
        <position position="110"/>
    </location>
</feature>
<evidence type="ECO:0000256" key="3">
    <source>
        <dbReference type="PIRSR" id="PIRSR601461-1"/>
    </source>
</evidence>
<feature type="active site" evidence="3">
    <location>
        <position position="286"/>
    </location>
</feature>
<reference evidence="8" key="1">
    <citation type="submission" date="2021-01" db="EMBL/GenBank/DDBJ databases">
        <authorList>
            <person name="Kaushik A."/>
        </authorList>
    </citation>
    <scope>NUCLEOTIDE SEQUENCE</scope>
    <source>
        <strain evidence="8">AG4-R118</strain>
    </source>
</reference>
<keyword evidence="5" id="KW-0645">Protease</keyword>
<dbReference type="PRINTS" id="PR00792">
    <property type="entry name" value="PEPSIN"/>
</dbReference>
<dbReference type="GO" id="GO:0004190">
    <property type="term" value="F:aspartic-type endopeptidase activity"/>
    <property type="evidence" value="ECO:0007669"/>
    <property type="project" value="UniProtKB-KW"/>
</dbReference>
<dbReference type="PANTHER" id="PTHR47966:SF51">
    <property type="entry name" value="BETA-SITE APP-CLEAVING ENZYME, ISOFORM A-RELATED"/>
    <property type="match status" value="1"/>
</dbReference>
<proteinExistence type="inferred from homology"/>
<dbReference type="InterPro" id="IPR001461">
    <property type="entry name" value="Aspartic_peptidase_A1"/>
</dbReference>
<dbReference type="GO" id="GO:0006508">
    <property type="term" value="P:proteolysis"/>
    <property type="evidence" value="ECO:0007669"/>
    <property type="project" value="UniProtKB-KW"/>
</dbReference>
<name>A0A8H3GNW5_9AGAM</name>
<keyword evidence="5" id="KW-0378">Hydrolase</keyword>
<dbReference type="InterPro" id="IPR033121">
    <property type="entry name" value="PEPTIDASE_A1"/>
</dbReference>
<evidence type="ECO:0000259" key="7">
    <source>
        <dbReference type="PROSITE" id="PS51767"/>
    </source>
</evidence>
<dbReference type="EMBL" id="CAJMWX010001061">
    <property type="protein sequence ID" value="CAE6464302.1"/>
    <property type="molecule type" value="Genomic_DNA"/>
</dbReference>
<dbReference type="PANTHER" id="PTHR47966">
    <property type="entry name" value="BETA-SITE APP-CLEAVING ENZYME, ISOFORM A-RELATED"/>
    <property type="match status" value="1"/>
</dbReference>
<dbReference type="PROSITE" id="PS00141">
    <property type="entry name" value="ASP_PROTEASE"/>
    <property type="match status" value="2"/>
</dbReference>
<protein>
    <recommendedName>
        <fullName evidence="7">Peptidase A1 domain-containing protein</fullName>
    </recommendedName>
</protein>
<feature type="domain" description="Peptidase A1" evidence="7">
    <location>
        <begin position="92"/>
        <end position="399"/>
    </location>
</feature>
<comment type="caution">
    <text evidence="8">The sequence shown here is derived from an EMBL/GenBank/DDBJ whole genome shotgun (WGS) entry which is preliminary data.</text>
</comment>
<feature type="signal peptide" evidence="6">
    <location>
        <begin position="1"/>
        <end position="18"/>
    </location>
</feature>
<dbReference type="SUPFAM" id="SSF50630">
    <property type="entry name" value="Acid proteases"/>
    <property type="match status" value="1"/>
</dbReference>
<evidence type="ECO:0000256" key="4">
    <source>
        <dbReference type="PIRSR" id="PIRSR601461-2"/>
    </source>
</evidence>
<dbReference type="PROSITE" id="PS51767">
    <property type="entry name" value="PEPTIDASE_A1"/>
    <property type="match status" value="1"/>
</dbReference>
<evidence type="ECO:0000313" key="8">
    <source>
        <dbReference type="EMBL" id="CAE6464302.1"/>
    </source>
</evidence>
<dbReference type="Gene3D" id="2.40.70.10">
    <property type="entry name" value="Acid Proteases"/>
    <property type="match status" value="2"/>
</dbReference>
<dbReference type="AlphaFoldDB" id="A0A8H3GNW5"/>
<dbReference type="InterPro" id="IPR034164">
    <property type="entry name" value="Pepsin-like_dom"/>
</dbReference>
<evidence type="ECO:0000256" key="2">
    <source>
        <dbReference type="ARBA" id="ARBA00022750"/>
    </source>
</evidence>
<keyword evidence="4" id="KW-1015">Disulfide bond</keyword>
<dbReference type="FunFam" id="2.40.70.10:FF:000008">
    <property type="entry name" value="Cathepsin D"/>
    <property type="match status" value="1"/>
</dbReference>
<dbReference type="InterPro" id="IPR001969">
    <property type="entry name" value="Aspartic_peptidase_AS"/>
</dbReference>
<feature type="chain" id="PRO_5034172542" description="Peptidase A1 domain-containing protein" evidence="6">
    <location>
        <begin position="19"/>
        <end position="402"/>
    </location>
</feature>
<keyword evidence="6" id="KW-0732">Signal</keyword>
<dbReference type="Pfam" id="PF00026">
    <property type="entry name" value="Asp"/>
    <property type="match status" value="1"/>
</dbReference>
<organism evidence="8 9">
    <name type="scientific">Rhizoctonia solani</name>
    <dbReference type="NCBI Taxonomy" id="456999"/>
    <lineage>
        <taxon>Eukaryota</taxon>
        <taxon>Fungi</taxon>
        <taxon>Dikarya</taxon>
        <taxon>Basidiomycota</taxon>
        <taxon>Agaricomycotina</taxon>
        <taxon>Agaricomycetes</taxon>
        <taxon>Cantharellales</taxon>
        <taxon>Ceratobasidiaceae</taxon>
        <taxon>Rhizoctonia</taxon>
    </lineage>
</organism>
<keyword evidence="2 5" id="KW-0064">Aspartyl protease</keyword>
<comment type="similarity">
    <text evidence="1 5">Belongs to the peptidase A1 family.</text>
</comment>
<dbReference type="InterPro" id="IPR021109">
    <property type="entry name" value="Peptidase_aspartic_dom_sf"/>
</dbReference>
<sequence>MIPFVAVSALIAANSVFGALPNSDGISIQLQKRGSPLAKDGVIVPEALARQIYRGAHKYSANLNITGLLKGSISLFERQNEPLESKANDTLWAGQIEIGTPPQPFIVDFDTGSSDLWVPSSSCVEQRCTSKNTYDASKSSSSKIQDGEFRITYGDGSGVSGPVYADTVTVAGLSAESQLFSPINQTNGMEDYGTDGLMGLAFKSISQIKAPTFIDTLFSQNKIPKPMFSMRLTSAPGSELYIGGTNPSKYTGEITYVPLTNQTYWLVDGSASANGQEGFNGKMIIDSGTTAILGPYNSVWNWWSKVPGSGACLPRDCGAPGYFTFPCANAPSVSFNFGGRDFPIAAGDFSIGSLSRNNSICVGAIGILDTPENAWVVGDAFMKGVYTVFDAGESRVGFATPV</sequence>
<gene>
    <name evidence="8" type="ORF">RDB_LOCUS96001</name>
</gene>
<evidence type="ECO:0000256" key="1">
    <source>
        <dbReference type="ARBA" id="ARBA00007447"/>
    </source>
</evidence>
<dbReference type="Proteomes" id="UP000663888">
    <property type="component" value="Unassembled WGS sequence"/>
</dbReference>
<evidence type="ECO:0000256" key="5">
    <source>
        <dbReference type="RuleBase" id="RU000454"/>
    </source>
</evidence>
<feature type="disulfide bond" evidence="4">
    <location>
        <begin position="123"/>
        <end position="128"/>
    </location>
</feature>
<evidence type="ECO:0000256" key="6">
    <source>
        <dbReference type="SAM" id="SignalP"/>
    </source>
</evidence>
<accession>A0A8H3GNW5</accession>
<dbReference type="CDD" id="cd05471">
    <property type="entry name" value="pepsin_like"/>
    <property type="match status" value="1"/>
</dbReference>
<evidence type="ECO:0000313" key="9">
    <source>
        <dbReference type="Proteomes" id="UP000663888"/>
    </source>
</evidence>